<dbReference type="SUPFAM" id="SSF55347">
    <property type="entry name" value="Glyceraldehyde-3-phosphate dehydrogenase-like, C-terminal domain"/>
    <property type="match status" value="1"/>
</dbReference>
<dbReference type="Pfam" id="PF01408">
    <property type="entry name" value="GFO_IDH_MocA"/>
    <property type="match status" value="1"/>
</dbReference>
<dbReference type="STRING" id="1888892.BFL28_15500"/>
<organism evidence="4 5">
    <name type="scientific">Sphingomonas turrisvirgatae</name>
    <dbReference type="NCBI Taxonomy" id="1888892"/>
    <lineage>
        <taxon>Bacteria</taxon>
        <taxon>Pseudomonadati</taxon>
        <taxon>Pseudomonadota</taxon>
        <taxon>Alphaproteobacteria</taxon>
        <taxon>Sphingomonadales</taxon>
        <taxon>Sphingomonadaceae</taxon>
        <taxon>Sphingomonas</taxon>
    </lineage>
</organism>
<dbReference type="InterPro" id="IPR036291">
    <property type="entry name" value="NAD(P)-bd_dom_sf"/>
</dbReference>
<gene>
    <name evidence="4" type="ORF">BFL28_15500</name>
</gene>
<dbReference type="AlphaFoldDB" id="A0A1E3LWK6"/>
<dbReference type="Pfam" id="PF22725">
    <property type="entry name" value="GFO_IDH_MocA_C3"/>
    <property type="match status" value="1"/>
</dbReference>
<dbReference type="InterPro" id="IPR000683">
    <property type="entry name" value="Gfo/Idh/MocA-like_OxRdtase_N"/>
</dbReference>
<evidence type="ECO:0000313" key="4">
    <source>
        <dbReference type="EMBL" id="ODP38129.1"/>
    </source>
</evidence>
<dbReference type="Gene3D" id="3.30.360.10">
    <property type="entry name" value="Dihydrodipicolinate Reductase, domain 2"/>
    <property type="match status" value="1"/>
</dbReference>
<reference evidence="4 5" key="1">
    <citation type="submission" date="2016-08" db="EMBL/GenBank/DDBJ databases">
        <title>Draft genome of the agarase producing Sphingomonas sp. MCT13.</title>
        <authorList>
            <person name="D'Andrea M.M."/>
            <person name="Rossolini G.M."/>
            <person name="Thaller M.C."/>
        </authorList>
    </citation>
    <scope>NUCLEOTIDE SEQUENCE [LARGE SCALE GENOMIC DNA]</scope>
    <source>
        <strain evidence="4 5">MCT13</strain>
    </source>
</reference>
<sequence>MSGRAIRLGISGLGRGFVLSLPAMRAHPHIELVAAFDPRPEARSAFARDFGGRAYADFAALCADREIDAIYIASPHQFHCEQSIRAVQAGKHVLVEKPMALDSAECRRMAAAASEAQVALLVGPSHGYDSQIELTRRLIDTGAYGQVRMLTMLTYTDFLYRPRRAEELDPDQGGGVVFSQASHQIDIVRRLIGSEIESVFARTLSWDPGRGGEGAYSAMLNFACGACATLVYNGHGLFDTDEFAGWISETGFQKAPRAGPSARSRLPEDGEAQLKAGRGFGGALADVDAAVQHPPHHEHFGLLIVSCDGADFRPTPVEVIELGHAGVRAHPLPSSALPRQSVFDALVSTARDGVAPVHGAEWSAGTIAACEAIRRSAAERRVINLLPHT</sequence>
<feature type="domain" description="GFO/IDH/MocA-like oxidoreductase" evidence="3">
    <location>
        <begin position="135"/>
        <end position="232"/>
    </location>
</feature>
<evidence type="ECO:0000259" key="3">
    <source>
        <dbReference type="Pfam" id="PF22725"/>
    </source>
</evidence>
<dbReference type="InterPro" id="IPR050463">
    <property type="entry name" value="Gfo/Idh/MocA_oxidrdct_glycsds"/>
</dbReference>
<dbReference type="GO" id="GO:0000166">
    <property type="term" value="F:nucleotide binding"/>
    <property type="evidence" value="ECO:0007669"/>
    <property type="project" value="InterPro"/>
</dbReference>
<dbReference type="GO" id="GO:0016491">
    <property type="term" value="F:oxidoreductase activity"/>
    <property type="evidence" value="ECO:0007669"/>
    <property type="project" value="UniProtKB-KW"/>
</dbReference>
<protein>
    <recommendedName>
        <fullName evidence="6">4,5-dihydroxyphthalate dehydrogenase</fullName>
    </recommendedName>
</protein>
<dbReference type="SUPFAM" id="SSF51735">
    <property type="entry name" value="NAD(P)-binding Rossmann-fold domains"/>
    <property type="match status" value="1"/>
</dbReference>
<keyword evidence="1" id="KW-0560">Oxidoreductase</keyword>
<dbReference type="EMBL" id="MDDS01000019">
    <property type="protein sequence ID" value="ODP38129.1"/>
    <property type="molecule type" value="Genomic_DNA"/>
</dbReference>
<dbReference type="RefSeq" id="WP_069320176.1">
    <property type="nucleotide sequence ID" value="NZ_MDDS01000019.1"/>
</dbReference>
<proteinExistence type="predicted"/>
<dbReference type="Gene3D" id="3.40.50.720">
    <property type="entry name" value="NAD(P)-binding Rossmann-like Domain"/>
    <property type="match status" value="1"/>
</dbReference>
<keyword evidence="5" id="KW-1185">Reference proteome</keyword>
<accession>A0A1E3LWK6</accession>
<dbReference type="OrthoDB" id="9792935at2"/>
<evidence type="ECO:0000256" key="1">
    <source>
        <dbReference type="ARBA" id="ARBA00023002"/>
    </source>
</evidence>
<evidence type="ECO:0000313" key="5">
    <source>
        <dbReference type="Proteomes" id="UP000094487"/>
    </source>
</evidence>
<comment type="caution">
    <text evidence="4">The sequence shown here is derived from an EMBL/GenBank/DDBJ whole genome shotgun (WGS) entry which is preliminary data.</text>
</comment>
<feature type="domain" description="Gfo/Idh/MocA-like oxidoreductase N-terminal" evidence="2">
    <location>
        <begin position="6"/>
        <end position="123"/>
    </location>
</feature>
<evidence type="ECO:0000259" key="2">
    <source>
        <dbReference type="Pfam" id="PF01408"/>
    </source>
</evidence>
<dbReference type="PANTHER" id="PTHR43818">
    <property type="entry name" value="BCDNA.GH03377"/>
    <property type="match status" value="1"/>
</dbReference>
<name>A0A1E3LWK6_9SPHN</name>
<dbReference type="PANTHER" id="PTHR43818:SF11">
    <property type="entry name" value="BCDNA.GH03377"/>
    <property type="match status" value="1"/>
</dbReference>
<evidence type="ECO:0008006" key="6">
    <source>
        <dbReference type="Google" id="ProtNLM"/>
    </source>
</evidence>
<dbReference type="Proteomes" id="UP000094487">
    <property type="component" value="Unassembled WGS sequence"/>
</dbReference>
<dbReference type="InterPro" id="IPR055170">
    <property type="entry name" value="GFO_IDH_MocA-like_dom"/>
</dbReference>